<evidence type="ECO:0000256" key="1">
    <source>
        <dbReference type="ARBA" id="ARBA00004127"/>
    </source>
</evidence>
<keyword evidence="7" id="KW-1185">Reference proteome</keyword>
<dbReference type="GO" id="GO:0016740">
    <property type="term" value="F:transferase activity"/>
    <property type="evidence" value="ECO:0007669"/>
    <property type="project" value="UniProtKB-ARBA"/>
</dbReference>
<name>A0A0M2RFH8_9PROT</name>
<evidence type="ECO:0000313" key="7">
    <source>
        <dbReference type="Proteomes" id="UP000034491"/>
    </source>
</evidence>
<feature type="transmembrane region" description="Helical" evidence="5">
    <location>
        <begin position="86"/>
        <end position="116"/>
    </location>
</feature>
<reference evidence="6 7" key="1">
    <citation type="submission" date="2015-03" db="EMBL/GenBank/DDBJ databases">
        <title>Genome sequence of Kiloniella sp. P1-1, isolated from the gut microflora of Pacific white shrimp, Penaeus vannamei.</title>
        <authorList>
            <person name="Shao Z."/>
            <person name="Wang L."/>
            <person name="Li X."/>
        </authorList>
    </citation>
    <scope>NUCLEOTIDE SEQUENCE [LARGE SCALE GENOMIC DNA]</scope>
    <source>
        <strain evidence="6 7">P1-1</strain>
    </source>
</reference>
<keyword evidence="3 5" id="KW-1133">Transmembrane helix</keyword>
<dbReference type="PATRIC" id="fig|1549748.8.peg.1213"/>
<organism evidence="6 7">
    <name type="scientific">Kiloniella litopenaei</name>
    <dbReference type="NCBI Taxonomy" id="1549748"/>
    <lineage>
        <taxon>Bacteria</taxon>
        <taxon>Pseudomonadati</taxon>
        <taxon>Pseudomonadota</taxon>
        <taxon>Alphaproteobacteria</taxon>
        <taxon>Rhodospirillales</taxon>
        <taxon>Kiloniellaceae</taxon>
        <taxon>Kiloniella</taxon>
    </lineage>
</organism>
<keyword evidence="4 5" id="KW-0472">Membrane</keyword>
<evidence type="ECO:0000256" key="4">
    <source>
        <dbReference type="ARBA" id="ARBA00023136"/>
    </source>
</evidence>
<comment type="subcellular location">
    <subcellularLocation>
        <location evidence="1">Endomembrane system</location>
        <topology evidence="1">Multi-pass membrane protein</topology>
    </subcellularLocation>
</comment>
<protein>
    <recommendedName>
        <fullName evidence="8">Isoprenylcysteine carboxyl methyltransferase</fullName>
    </recommendedName>
</protein>
<dbReference type="Gene3D" id="1.20.120.1630">
    <property type="match status" value="1"/>
</dbReference>
<feature type="transmembrane region" description="Helical" evidence="5">
    <location>
        <begin position="7"/>
        <end position="27"/>
    </location>
</feature>
<dbReference type="RefSeq" id="WP_046502742.1">
    <property type="nucleotide sequence ID" value="NZ_LANI01000002.1"/>
</dbReference>
<keyword evidence="2 5" id="KW-0812">Transmembrane</keyword>
<dbReference type="PANTHER" id="PTHR12714:SF9">
    <property type="entry name" value="PROTEIN-S-ISOPRENYLCYSTEINE O-METHYLTRANSFERASE"/>
    <property type="match status" value="1"/>
</dbReference>
<dbReference type="EMBL" id="LANI01000002">
    <property type="protein sequence ID" value="KKJ78303.1"/>
    <property type="molecule type" value="Genomic_DNA"/>
</dbReference>
<dbReference type="GO" id="GO:0012505">
    <property type="term" value="C:endomembrane system"/>
    <property type="evidence" value="ECO:0007669"/>
    <property type="project" value="UniProtKB-SubCell"/>
</dbReference>
<evidence type="ECO:0008006" key="8">
    <source>
        <dbReference type="Google" id="ProtNLM"/>
    </source>
</evidence>
<dbReference type="AlphaFoldDB" id="A0A0M2RFH8"/>
<gene>
    <name evidence="6" type="ORF">WH95_03085</name>
</gene>
<dbReference type="STRING" id="1549748.WH95_03085"/>
<comment type="caution">
    <text evidence="6">The sequence shown here is derived from an EMBL/GenBank/DDBJ whole genome shotgun (WGS) entry which is preliminary data.</text>
</comment>
<evidence type="ECO:0000256" key="2">
    <source>
        <dbReference type="ARBA" id="ARBA00022692"/>
    </source>
</evidence>
<evidence type="ECO:0000313" key="6">
    <source>
        <dbReference type="EMBL" id="KKJ78303.1"/>
    </source>
</evidence>
<dbReference type="InterPro" id="IPR007318">
    <property type="entry name" value="Phopholipid_MeTrfase"/>
</dbReference>
<dbReference type="OrthoDB" id="7210610at2"/>
<dbReference type="Pfam" id="PF04191">
    <property type="entry name" value="PEMT"/>
    <property type="match status" value="1"/>
</dbReference>
<accession>A0A0M2RFH8</accession>
<feature type="transmembrane region" description="Helical" evidence="5">
    <location>
        <begin position="33"/>
        <end position="54"/>
    </location>
</feature>
<dbReference type="Proteomes" id="UP000034491">
    <property type="component" value="Unassembled WGS sequence"/>
</dbReference>
<proteinExistence type="predicted"/>
<evidence type="ECO:0000256" key="5">
    <source>
        <dbReference type="SAM" id="Phobius"/>
    </source>
</evidence>
<evidence type="ECO:0000256" key="3">
    <source>
        <dbReference type="ARBA" id="ARBA00022989"/>
    </source>
</evidence>
<sequence>MQRLLPPFLFLICVVMMVLLSTDYPIIRFLQYPWTLIGILDLIGGLGITLVAGIQFMRAKTNLKTFNKPDQFVTSGLFKFSRNPMYLGFAIAIIGVAIYLGALSPFFICILFIVIADRWYIAYEERVMADTFGQNYMDYKAKVRRWI</sequence>
<dbReference type="PANTHER" id="PTHR12714">
    <property type="entry name" value="PROTEIN-S ISOPRENYLCYSTEINE O-METHYLTRANSFERASE"/>
    <property type="match status" value="1"/>
</dbReference>